<dbReference type="InterPro" id="IPR005312">
    <property type="entry name" value="DUF1759"/>
</dbReference>
<dbReference type="Proteomes" id="UP000050791">
    <property type="component" value="Unassembled WGS sequence"/>
</dbReference>
<organism evidence="1 2">
    <name type="scientific">Schistosoma mattheei</name>
    <dbReference type="NCBI Taxonomy" id="31246"/>
    <lineage>
        <taxon>Eukaryota</taxon>
        <taxon>Metazoa</taxon>
        <taxon>Spiralia</taxon>
        <taxon>Lophotrochozoa</taxon>
        <taxon>Platyhelminthes</taxon>
        <taxon>Trematoda</taxon>
        <taxon>Digenea</taxon>
        <taxon>Strigeidida</taxon>
        <taxon>Schistosomatoidea</taxon>
        <taxon>Schistosomatidae</taxon>
        <taxon>Schistosoma</taxon>
    </lineage>
</organism>
<accession>A0AA85BYN1</accession>
<evidence type="ECO:0000313" key="1">
    <source>
        <dbReference type="Proteomes" id="UP000050791"/>
    </source>
</evidence>
<protein>
    <submittedName>
        <fullName evidence="2">Uncharacterized protein</fullName>
    </submittedName>
</protein>
<reference evidence="2" key="1">
    <citation type="submission" date="2023-11" db="UniProtKB">
        <authorList>
            <consortium name="WormBaseParasite"/>
        </authorList>
    </citation>
    <scope>IDENTIFICATION</scope>
</reference>
<evidence type="ECO:0000313" key="2">
    <source>
        <dbReference type="WBParaSite" id="SMTH1_86120.1"/>
    </source>
</evidence>
<sequence length="134" mass="15467">MLTAPFVGPELLKVELSYFDGQPRGYWRFSREFETYVESRVKDDGQRLLYLIHYCKGKAKTGIEGCIMLEAYSGYKKAKEILKRLFGQSHVIARETLEDLFSAVNFDYTDGEQLTNLAIKMENCHGLGTDELYF</sequence>
<proteinExistence type="predicted"/>
<dbReference type="PANTHER" id="PTHR47331">
    <property type="entry name" value="PHD-TYPE DOMAIN-CONTAINING PROTEIN"/>
    <property type="match status" value="1"/>
</dbReference>
<dbReference type="WBParaSite" id="SMTH1_86120.1">
    <property type="protein sequence ID" value="SMTH1_86120.1"/>
    <property type="gene ID" value="SMTH1_86120"/>
</dbReference>
<dbReference type="AlphaFoldDB" id="A0AA85BYN1"/>
<dbReference type="Pfam" id="PF03564">
    <property type="entry name" value="DUF1759"/>
    <property type="match status" value="1"/>
</dbReference>
<name>A0AA85BYN1_9TREM</name>